<evidence type="ECO:0000313" key="3">
    <source>
        <dbReference type="Proteomes" id="UP001597085"/>
    </source>
</evidence>
<dbReference type="PANTHER" id="PTHR38600:SF1">
    <property type="entry name" value="TRANSCRIPTIONAL REGULATORY PROTEIN"/>
    <property type="match status" value="1"/>
</dbReference>
<dbReference type="EMBL" id="JBHUDK010000008">
    <property type="protein sequence ID" value="MFD1599213.1"/>
    <property type="molecule type" value="Genomic_DNA"/>
</dbReference>
<comment type="caution">
    <text evidence="2">The sequence shown here is derived from an EMBL/GenBank/DDBJ whole genome shotgun (WGS) entry which is preliminary data.</text>
</comment>
<dbReference type="PANTHER" id="PTHR38600">
    <property type="entry name" value="TRANSCRIPTIONAL REGULATORY PROTEIN"/>
    <property type="match status" value="1"/>
</dbReference>
<dbReference type="SUPFAM" id="SSF46785">
    <property type="entry name" value="Winged helix' DNA-binding domain"/>
    <property type="match status" value="1"/>
</dbReference>
<dbReference type="InterPro" id="IPR011991">
    <property type="entry name" value="ArsR-like_HTH"/>
</dbReference>
<sequence length="84" mass="9526">MMGGLISDTKLEILRQLRTEPLHGYALAAELDLSHGYIYTHLRELRDAGMIEIAAERDGKKIYQLSENGQYLVKAFEDEESPDS</sequence>
<feature type="domain" description="HTH arsR-type" evidence="1">
    <location>
        <begin position="4"/>
        <end position="77"/>
    </location>
</feature>
<dbReference type="AlphaFoldDB" id="A0ABD6CMG4"/>
<dbReference type="Gene3D" id="1.10.10.10">
    <property type="entry name" value="Winged helix-like DNA-binding domain superfamily/Winged helix DNA-binding domain"/>
    <property type="match status" value="1"/>
</dbReference>
<dbReference type="InterPro" id="IPR036388">
    <property type="entry name" value="WH-like_DNA-bd_sf"/>
</dbReference>
<proteinExistence type="predicted"/>
<reference evidence="2 3" key="1">
    <citation type="journal article" date="2019" name="Int. J. Syst. Evol. Microbiol.">
        <title>The Global Catalogue of Microorganisms (GCM) 10K type strain sequencing project: providing services to taxonomists for standard genome sequencing and annotation.</title>
        <authorList>
            <consortium name="The Broad Institute Genomics Platform"/>
            <consortium name="The Broad Institute Genome Sequencing Center for Infectious Disease"/>
            <person name="Wu L."/>
            <person name="Ma J."/>
        </authorList>
    </citation>
    <scope>NUCLEOTIDE SEQUENCE [LARGE SCALE GENOMIC DNA]</scope>
    <source>
        <strain evidence="2 3">CGMCC 1.12121</strain>
    </source>
</reference>
<gene>
    <name evidence="2" type="ORF">ACFSBX_09620</name>
</gene>
<dbReference type="SMART" id="SM00418">
    <property type="entry name" value="HTH_ARSR"/>
    <property type="match status" value="1"/>
</dbReference>
<evidence type="ECO:0000259" key="1">
    <source>
        <dbReference type="SMART" id="SM00418"/>
    </source>
</evidence>
<dbReference type="Pfam" id="PF01022">
    <property type="entry name" value="HTH_5"/>
    <property type="match status" value="1"/>
</dbReference>
<evidence type="ECO:0000313" key="2">
    <source>
        <dbReference type="EMBL" id="MFD1599213.1"/>
    </source>
</evidence>
<protein>
    <submittedName>
        <fullName evidence="2">ArsR family transcriptional regulator</fullName>
    </submittedName>
</protein>
<name>A0ABD6CMG4_9EURY</name>
<organism evidence="2 3">
    <name type="scientific">Halobellus rarus</name>
    <dbReference type="NCBI Taxonomy" id="1126237"/>
    <lineage>
        <taxon>Archaea</taxon>
        <taxon>Methanobacteriati</taxon>
        <taxon>Methanobacteriota</taxon>
        <taxon>Stenosarchaea group</taxon>
        <taxon>Halobacteria</taxon>
        <taxon>Halobacteriales</taxon>
        <taxon>Haloferacaceae</taxon>
        <taxon>Halobellus</taxon>
    </lineage>
</organism>
<dbReference type="CDD" id="cd00090">
    <property type="entry name" value="HTH_ARSR"/>
    <property type="match status" value="1"/>
</dbReference>
<dbReference type="Proteomes" id="UP001597085">
    <property type="component" value="Unassembled WGS sequence"/>
</dbReference>
<dbReference type="RefSeq" id="WP_256422621.1">
    <property type="nucleotide sequence ID" value="NZ_JANHDI010000014.1"/>
</dbReference>
<keyword evidence="3" id="KW-1185">Reference proteome</keyword>
<dbReference type="InterPro" id="IPR036390">
    <property type="entry name" value="WH_DNA-bd_sf"/>
</dbReference>
<dbReference type="InterPro" id="IPR001845">
    <property type="entry name" value="HTH_ArsR_DNA-bd_dom"/>
</dbReference>
<accession>A0ABD6CMG4</accession>